<dbReference type="PANTHER" id="PTHR30419:SF8">
    <property type="entry name" value="NITROGEN ASSIMILATION TRANSCRIPTIONAL ACTIVATOR-RELATED"/>
    <property type="match status" value="1"/>
</dbReference>
<dbReference type="InterPro" id="IPR036388">
    <property type="entry name" value="WH-like_DNA-bd_sf"/>
</dbReference>
<dbReference type="InterPro" id="IPR036390">
    <property type="entry name" value="WH_DNA-bd_sf"/>
</dbReference>
<feature type="domain" description="HTH lysR-type" evidence="5">
    <location>
        <begin position="4"/>
        <end position="61"/>
    </location>
</feature>
<name>A0A2M8WP28_9RHOB</name>
<evidence type="ECO:0000313" key="7">
    <source>
        <dbReference type="Proteomes" id="UP000228531"/>
    </source>
</evidence>
<dbReference type="GO" id="GO:0003700">
    <property type="term" value="F:DNA-binding transcription factor activity"/>
    <property type="evidence" value="ECO:0007669"/>
    <property type="project" value="InterPro"/>
</dbReference>
<dbReference type="EMBL" id="PGTY01000001">
    <property type="protein sequence ID" value="PJI92689.1"/>
    <property type="molecule type" value="Genomic_DNA"/>
</dbReference>
<dbReference type="FunFam" id="1.10.10.10:FF:000001">
    <property type="entry name" value="LysR family transcriptional regulator"/>
    <property type="match status" value="1"/>
</dbReference>
<dbReference type="InterPro" id="IPR000847">
    <property type="entry name" value="LysR_HTH_N"/>
</dbReference>
<gene>
    <name evidence="6" type="ORF">BC777_1548</name>
</gene>
<organism evidence="6 7">
    <name type="scientific">Yoonia maricola</name>
    <dbReference type="NCBI Taxonomy" id="420999"/>
    <lineage>
        <taxon>Bacteria</taxon>
        <taxon>Pseudomonadati</taxon>
        <taxon>Pseudomonadota</taxon>
        <taxon>Alphaproteobacteria</taxon>
        <taxon>Rhodobacterales</taxon>
        <taxon>Paracoccaceae</taxon>
        <taxon>Yoonia</taxon>
    </lineage>
</organism>
<evidence type="ECO:0000256" key="4">
    <source>
        <dbReference type="ARBA" id="ARBA00023163"/>
    </source>
</evidence>
<sequence length="300" mass="32942">MSDINLKLLQSFLLVAEFGSFRRAAEAARRSTAAISMQIKELEDQVGMRLFVRQSKTVSMTPNGRLLYEKTARAMRDINDGFQSLADVATMRQSTVTIACAATLAPKRVGGVLTTFRRRFPDSSVRLIEAPPAAALEILQRQVAEFYVGPSVSNLKTFTFEKLTDEPLLACIPPEFDQGQHVISFEDLGDAPIILLDRSTAIRTLIDDILRGKDLTLNVAYELQNAFTALSFASAGLGIAMLPSIAIEMAGFKGFRVIPFKEPEAARAIGIIAEKGYVQHNYSEQLMRLIRAAFAAPPAI</sequence>
<proteinExistence type="inferred from homology"/>
<dbReference type="RefSeq" id="WP_168769103.1">
    <property type="nucleotide sequence ID" value="NZ_PGTY01000001.1"/>
</dbReference>
<evidence type="ECO:0000259" key="5">
    <source>
        <dbReference type="PROSITE" id="PS50931"/>
    </source>
</evidence>
<dbReference type="GO" id="GO:0005829">
    <property type="term" value="C:cytosol"/>
    <property type="evidence" value="ECO:0007669"/>
    <property type="project" value="TreeGrafter"/>
</dbReference>
<dbReference type="InterPro" id="IPR005119">
    <property type="entry name" value="LysR_subst-bd"/>
</dbReference>
<dbReference type="Pfam" id="PF03466">
    <property type="entry name" value="LysR_substrate"/>
    <property type="match status" value="1"/>
</dbReference>
<keyword evidence="2" id="KW-0805">Transcription regulation</keyword>
<accession>A0A2M8WP28</accession>
<dbReference type="PROSITE" id="PS50931">
    <property type="entry name" value="HTH_LYSR"/>
    <property type="match status" value="1"/>
</dbReference>
<dbReference type="InterPro" id="IPR050950">
    <property type="entry name" value="HTH-type_LysR_regulators"/>
</dbReference>
<evidence type="ECO:0000256" key="1">
    <source>
        <dbReference type="ARBA" id="ARBA00009437"/>
    </source>
</evidence>
<comment type="similarity">
    <text evidence="1">Belongs to the LysR transcriptional regulatory family.</text>
</comment>
<dbReference type="Gene3D" id="1.10.10.10">
    <property type="entry name" value="Winged helix-like DNA-binding domain superfamily/Winged helix DNA-binding domain"/>
    <property type="match status" value="1"/>
</dbReference>
<dbReference type="AlphaFoldDB" id="A0A2M8WP28"/>
<dbReference type="GO" id="GO:0003677">
    <property type="term" value="F:DNA binding"/>
    <property type="evidence" value="ECO:0007669"/>
    <property type="project" value="UniProtKB-KW"/>
</dbReference>
<keyword evidence="3 6" id="KW-0238">DNA-binding</keyword>
<evidence type="ECO:0000313" key="6">
    <source>
        <dbReference type="EMBL" id="PJI92689.1"/>
    </source>
</evidence>
<keyword evidence="4" id="KW-0804">Transcription</keyword>
<dbReference type="SUPFAM" id="SSF46785">
    <property type="entry name" value="Winged helix' DNA-binding domain"/>
    <property type="match status" value="1"/>
</dbReference>
<comment type="caution">
    <text evidence="6">The sequence shown here is derived from an EMBL/GenBank/DDBJ whole genome shotgun (WGS) entry which is preliminary data.</text>
</comment>
<dbReference type="Pfam" id="PF00126">
    <property type="entry name" value="HTH_1"/>
    <property type="match status" value="1"/>
</dbReference>
<dbReference type="SUPFAM" id="SSF53850">
    <property type="entry name" value="Periplasmic binding protein-like II"/>
    <property type="match status" value="1"/>
</dbReference>
<dbReference type="PANTHER" id="PTHR30419">
    <property type="entry name" value="HTH-TYPE TRANSCRIPTIONAL REGULATOR YBHD"/>
    <property type="match status" value="1"/>
</dbReference>
<evidence type="ECO:0000256" key="2">
    <source>
        <dbReference type="ARBA" id="ARBA00023015"/>
    </source>
</evidence>
<protein>
    <submittedName>
        <fullName evidence="6">DNA-binding transcriptional LysR family regulator</fullName>
    </submittedName>
</protein>
<dbReference type="Gene3D" id="3.40.190.10">
    <property type="entry name" value="Periplasmic binding protein-like II"/>
    <property type="match status" value="2"/>
</dbReference>
<evidence type="ECO:0000256" key="3">
    <source>
        <dbReference type="ARBA" id="ARBA00023125"/>
    </source>
</evidence>
<keyword evidence="7" id="KW-1185">Reference proteome</keyword>
<dbReference type="Proteomes" id="UP000228531">
    <property type="component" value="Unassembled WGS sequence"/>
</dbReference>
<reference evidence="6 7" key="1">
    <citation type="submission" date="2017-11" db="EMBL/GenBank/DDBJ databases">
        <title>Genomic Encyclopedia of Archaeal and Bacterial Type Strains, Phase II (KMG-II): From Individual Species to Whole Genera.</title>
        <authorList>
            <person name="Goeker M."/>
        </authorList>
    </citation>
    <scope>NUCLEOTIDE SEQUENCE [LARGE SCALE GENOMIC DNA]</scope>
    <source>
        <strain evidence="6 7">DSM 29128</strain>
    </source>
</reference>